<dbReference type="AlphaFoldDB" id="A0A380K994"/>
<dbReference type="RefSeq" id="WP_115269528.1">
    <property type="nucleotide sequence ID" value="NZ_JBNPNB010000141.1"/>
</dbReference>
<keyword evidence="1" id="KW-0472">Membrane</keyword>
<proteinExistence type="predicted"/>
<name>A0A380K994_9STRE</name>
<evidence type="ECO:0000256" key="1">
    <source>
        <dbReference type="SAM" id="Phobius"/>
    </source>
</evidence>
<organism evidence="2 3">
    <name type="scientific">Streptococcus hyointestinalis</name>
    <dbReference type="NCBI Taxonomy" id="1337"/>
    <lineage>
        <taxon>Bacteria</taxon>
        <taxon>Bacillati</taxon>
        <taxon>Bacillota</taxon>
        <taxon>Bacilli</taxon>
        <taxon>Lactobacillales</taxon>
        <taxon>Streptococcaceae</taxon>
        <taxon>Streptococcus</taxon>
    </lineage>
</organism>
<keyword evidence="1" id="KW-1133">Transmembrane helix</keyword>
<sequence length="137" mass="15238">MTVEQTDEKSQTFGLTLKWDDPKDAQEILTNITDSFTQVVQEVYGDSVSKVVVLSKASYNPGKVEPNLKKYVLIGTIVGSIIAIAQSLYVVLSDNTVNDAEFLESMNLIVLGELYEMSSEDEKESRYTGLSSFGRRK</sequence>
<reference evidence="2 3" key="1">
    <citation type="submission" date="2018-06" db="EMBL/GenBank/DDBJ databases">
        <authorList>
            <consortium name="Pathogen Informatics"/>
            <person name="Doyle S."/>
        </authorList>
    </citation>
    <scope>NUCLEOTIDE SEQUENCE [LARGE SCALE GENOMIC DNA]</scope>
    <source>
        <strain evidence="2 3">NCTC12224</strain>
    </source>
</reference>
<dbReference type="Proteomes" id="UP000254924">
    <property type="component" value="Unassembled WGS sequence"/>
</dbReference>
<evidence type="ECO:0000313" key="3">
    <source>
        <dbReference type="Proteomes" id="UP000254924"/>
    </source>
</evidence>
<protein>
    <submittedName>
        <fullName evidence="2">Capsular polysaccharide biosynthesis protein</fullName>
    </submittedName>
</protein>
<dbReference type="EMBL" id="UHFN01000007">
    <property type="protein sequence ID" value="SUN61632.1"/>
    <property type="molecule type" value="Genomic_DNA"/>
</dbReference>
<feature type="transmembrane region" description="Helical" evidence="1">
    <location>
        <begin position="71"/>
        <end position="92"/>
    </location>
</feature>
<evidence type="ECO:0000313" key="2">
    <source>
        <dbReference type="EMBL" id="SUN61632.1"/>
    </source>
</evidence>
<keyword evidence="1" id="KW-0812">Transmembrane</keyword>
<accession>A0A380K994</accession>
<keyword evidence="3" id="KW-1185">Reference proteome</keyword>
<dbReference type="GeneID" id="78356835"/>
<gene>
    <name evidence="2" type="ORF">NCTC12224_01542</name>
</gene>